<dbReference type="Proteomes" id="UP001159427">
    <property type="component" value="Unassembled WGS sequence"/>
</dbReference>
<sequence>MEIPSKTRRVEEKPDFGKCIICQEETRESVVQSVSEEAYASVLHFAYSRTAYGENEFATISRLLEGVSAEELRQNNASFHARCRKRLVNSAMLKRAEVRFEKAASLQNTSILSRPPGRPSFASQTGSSTPVVFQGLTEQTSKRILRSSTATFNEKLCFFFQSHDDKQDVHVIQTENRRKQLSEFVKNSHNDLYKVYLTSTIDPKDALTKDVHYHRACWMKHVIRAMTPEDKARADAQDSEQENKVAADIEFLHLIQELLKKGKILSLEDAQKVYTNILQDHLCNWFPSRKSVRQLLAENVDGIEFVSAYRRNESDRFCLSAAKIAAIEKAVKQSSHINSELEVLYDCSKIIRKEIQEANTWHFKGTLEIDARDIVPTKLFTLLKWILSGVVSELKTEQRAEDVNRKSVPLAQQIMYQTKTDRQIRYVPQLDEGKTFRHQREYPLQVGVGLLAHQQMRSKSVIDVLHELGVSINYARILRIETQLAQAVLSNSSEHNIFIPPKLCKGQFIFFSVDNSDFSEDTPDGKNTLHATAMVVFQRKRTKDPETILEIDATMRTKSLPQESIPHTEILQCYIPKNAQPKCSGYTIDTTPSSDVTKKAEQNDLAWSVGNSIIRSRLEQVKIPTWAPYNSQVLSLTHQLTTVSMMPLLAAPAHEWSTMLTVLMQAQKITAVVMGENHKTVITFDLQLHEKAVKLQMHKAPDLDHLVFRIGEMHTIMASLRAPVASIDGSGFDEGWIEAGLYGSTTMPQILEGNHVKRALTAHSITYSALSDLHMEAFWKSESAKSNAEHKTVYDSVIQASVAMNTICKEGRYSEIGTKHKDLVTAMETDDLQERLLRFDEVMECQCPLFKFARDYIKFVMCILMFLRASREGDWNLHLESLKALAKYFFAHDRLNYARMVPLYLAQMHRLKIDDPDFHHEFMQGNFCVNKNEIPFCAIGPDHAIEHVNKLMKIRGGLKGLTQQPASMARWFLVAPELSGLATQAEHMVGVQRASSPHHHDLSDTITNRYNENVQKLKDVLKVSDPFATEERHLVNIITKAVMPDGIKEGVLTRDKIGQALFETFAQERIVEAKFSVWSPMKKANLSHGSLLRKKTKTRQLVALSRPDLDKKETISTFELAEYPRALFFSDGTFYRPNSNHKRLQIFLAAQLIECKKDSQTTYVVTSKADCMASNSLLIQHLRSEQEEADTRMLLHALDATQRGATSITIQSPDTDVLVLTLSAYKRLCPDTTVIVGTGGKRRSIPLGPLYKAVGEELVKALPGFHAFLGCDQTGTISGKSKVSCWNTLKKSERSVLDAFSSLGTTDTIPDDIYMTLERFFCQLYIPSTQLRTIGEVRLMLFSKKQHSCDNPNPSIPSPILHGWQQDEDRLQPVPTTLPPAPKAVLQLIKCGYKGICITMSCTCRKHNLKCTDMCGSCEVKCTNRSGNTDTVEHITGDISDDEDLHI</sequence>
<name>A0ABN8RH78_9CNID</name>
<dbReference type="EMBL" id="CALNXI010001769">
    <property type="protein sequence ID" value="CAH3176677.1"/>
    <property type="molecule type" value="Genomic_DNA"/>
</dbReference>
<dbReference type="PANTHER" id="PTHR47018:SF3">
    <property type="entry name" value="MYCBP-ASSOCIATED PROTEIN"/>
    <property type="match status" value="1"/>
</dbReference>
<reference evidence="1 2" key="1">
    <citation type="submission" date="2022-05" db="EMBL/GenBank/DDBJ databases">
        <authorList>
            <consortium name="Genoscope - CEA"/>
            <person name="William W."/>
        </authorList>
    </citation>
    <scope>NUCLEOTIDE SEQUENCE [LARGE SCALE GENOMIC DNA]</scope>
</reference>
<dbReference type="PANTHER" id="PTHR47018">
    <property type="entry name" value="CXC DOMAIN-CONTAINING PROTEIN-RELATED"/>
    <property type="match status" value="1"/>
</dbReference>
<proteinExistence type="predicted"/>
<comment type="caution">
    <text evidence="1">The sequence shown here is derived from an EMBL/GenBank/DDBJ whole genome shotgun (WGS) entry which is preliminary data.</text>
</comment>
<organism evidence="1 2">
    <name type="scientific">Porites evermanni</name>
    <dbReference type="NCBI Taxonomy" id="104178"/>
    <lineage>
        <taxon>Eukaryota</taxon>
        <taxon>Metazoa</taxon>
        <taxon>Cnidaria</taxon>
        <taxon>Anthozoa</taxon>
        <taxon>Hexacorallia</taxon>
        <taxon>Scleractinia</taxon>
        <taxon>Fungiina</taxon>
        <taxon>Poritidae</taxon>
        <taxon>Porites</taxon>
    </lineage>
</organism>
<accession>A0ABN8RH78</accession>
<protein>
    <submittedName>
        <fullName evidence="1">Uncharacterized protein</fullName>
    </submittedName>
</protein>
<evidence type="ECO:0000313" key="2">
    <source>
        <dbReference type="Proteomes" id="UP001159427"/>
    </source>
</evidence>
<gene>
    <name evidence="1" type="ORF">PEVE_00010742</name>
</gene>
<evidence type="ECO:0000313" key="1">
    <source>
        <dbReference type="EMBL" id="CAH3176677.1"/>
    </source>
</evidence>
<keyword evidence="2" id="KW-1185">Reference proteome</keyword>